<dbReference type="SUPFAM" id="SSF46689">
    <property type="entry name" value="Homeodomain-like"/>
    <property type="match status" value="1"/>
</dbReference>
<comment type="caution">
    <text evidence="4">The sequence shown here is derived from an EMBL/GenBank/DDBJ whole genome shotgun (WGS) entry which is preliminary data.</text>
</comment>
<feature type="DNA-binding region" description="H-T-H motif" evidence="2">
    <location>
        <begin position="36"/>
        <end position="55"/>
    </location>
</feature>
<dbReference type="Pfam" id="PF14278">
    <property type="entry name" value="TetR_C_8"/>
    <property type="match status" value="1"/>
</dbReference>
<dbReference type="InterPro" id="IPR039532">
    <property type="entry name" value="TetR_C_Firmicutes"/>
</dbReference>
<dbReference type="InterPro" id="IPR050624">
    <property type="entry name" value="HTH-type_Tx_Regulator"/>
</dbReference>
<dbReference type="PANTHER" id="PTHR43479:SF7">
    <property type="entry name" value="TETR-FAMILY TRANSCRIPTIONAL REGULATOR"/>
    <property type="match status" value="1"/>
</dbReference>
<dbReference type="Gene3D" id="1.10.357.10">
    <property type="entry name" value="Tetracycline Repressor, domain 2"/>
    <property type="match status" value="1"/>
</dbReference>
<evidence type="ECO:0000259" key="3">
    <source>
        <dbReference type="PROSITE" id="PS50977"/>
    </source>
</evidence>
<dbReference type="PROSITE" id="PS50977">
    <property type="entry name" value="HTH_TETR_2"/>
    <property type="match status" value="1"/>
</dbReference>
<dbReference type="InterPro" id="IPR009057">
    <property type="entry name" value="Homeodomain-like_sf"/>
</dbReference>
<dbReference type="GO" id="GO:0003677">
    <property type="term" value="F:DNA binding"/>
    <property type="evidence" value="ECO:0007669"/>
    <property type="project" value="UniProtKB-UniRule"/>
</dbReference>
<keyword evidence="5" id="KW-1185">Reference proteome</keyword>
<keyword evidence="1 2" id="KW-0238">DNA-binding</keyword>
<dbReference type="EMBL" id="VTFY01000001">
    <property type="protein sequence ID" value="MRX81311.1"/>
    <property type="molecule type" value="Genomic_DNA"/>
</dbReference>
<evidence type="ECO:0000256" key="2">
    <source>
        <dbReference type="PROSITE-ProRule" id="PRU00335"/>
    </source>
</evidence>
<dbReference type="PANTHER" id="PTHR43479">
    <property type="entry name" value="ACREF/ENVCD OPERON REPRESSOR-RELATED"/>
    <property type="match status" value="1"/>
</dbReference>
<dbReference type="Proteomes" id="UP000438093">
    <property type="component" value="Unassembled WGS sequence"/>
</dbReference>
<name>A0A6N7RK22_9ACTN</name>
<dbReference type="RefSeq" id="WP_154332183.1">
    <property type="nucleotide sequence ID" value="NZ_VTFY01000001.1"/>
</dbReference>
<gene>
    <name evidence="4" type="ORF">GJG86_02200</name>
</gene>
<evidence type="ECO:0000313" key="5">
    <source>
        <dbReference type="Proteomes" id="UP000438093"/>
    </source>
</evidence>
<sequence>MMQNNIKDDPRITRSKNMLRKALIDLLDNQSVDNISVKDLVEQAQIARSTFYLYYLDKQDFLDKTINETLAVYEQKVQGFDELPYRAAIQKRGEAFFNYIAENADFYRVMLGDNGVAAFRNRMANVGYRYFYARYEPLALKDASKDDLATRSIKFSILANYIVEGKISVTSRWLDSGMDLSPNYLARITSDIVYGVLVERKLLSPTNE</sequence>
<feature type="domain" description="HTH tetR-type" evidence="3">
    <location>
        <begin position="13"/>
        <end position="73"/>
    </location>
</feature>
<protein>
    <submittedName>
        <fullName evidence="4">TetR family transcriptional regulator</fullName>
    </submittedName>
</protein>
<reference evidence="5" key="1">
    <citation type="submission" date="2019-08" db="EMBL/GenBank/DDBJ databases">
        <title>Arthrobacter sp. nov., isolated from plateau pika and Tibetan wild ass.</title>
        <authorList>
            <person name="Ge Y."/>
        </authorList>
    </citation>
    <scope>NUCLEOTIDE SEQUENCE [LARGE SCALE GENOMIC DNA]</scope>
    <source>
        <strain evidence="5">HF-4214</strain>
    </source>
</reference>
<evidence type="ECO:0000313" key="4">
    <source>
        <dbReference type="EMBL" id="MRX81311.1"/>
    </source>
</evidence>
<dbReference type="AlphaFoldDB" id="A0A6N7RK22"/>
<evidence type="ECO:0000256" key="1">
    <source>
        <dbReference type="ARBA" id="ARBA00023125"/>
    </source>
</evidence>
<dbReference type="InterPro" id="IPR001647">
    <property type="entry name" value="HTH_TetR"/>
</dbReference>
<proteinExistence type="predicted"/>
<organism evidence="4 5">
    <name type="scientific">Eggerthella guodeyinii</name>
    <dbReference type="NCBI Taxonomy" id="2690837"/>
    <lineage>
        <taxon>Bacteria</taxon>
        <taxon>Bacillati</taxon>
        <taxon>Actinomycetota</taxon>
        <taxon>Coriobacteriia</taxon>
        <taxon>Eggerthellales</taxon>
        <taxon>Eggerthellaceae</taxon>
        <taxon>Eggerthella</taxon>
    </lineage>
</organism>
<accession>A0A6N7RK22</accession>